<protein>
    <submittedName>
        <fullName evidence="2">Uncharacterized protein</fullName>
    </submittedName>
</protein>
<accession>A0A0L0FM14</accession>
<dbReference type="AlphaFoldDB" id="A0A0L0FM14"/>
<feature type="region of interest" description="Disordered" evidence="1">
    <location>
        <begin position="17"/>
        <end position="58"/>
    </location>
</feature>
<evidence type="ECO:0000313" key="2">
    <source>
        <dbReference type="EMBL" id="KNC77824.1"/>
    </source>
</evidence>
<dbReference type="GeneID" id="25910231"/>
<gene>
    <name evidence="2" type="ORF">SARC_09727</name>
</gene>
<reference evidence="2 3" key="1">
    <citation type="submission" date="2011-02" db="EMBL/GenBank/DDBJ databases">
        <title>The Genome Sequence of Sphaeroforma arctica JP610.</title>
        <authorList>
            <consortium name="The Broad Institute Genome Sequencing Platform"/>
            <person name="Russ C."/>
            <person name="Cuomo C."/>
            <person name="Young S.K."/>
            <person name="Zeng Q."/>
            <person name="Gargeya S."/>
            <person name="Alvarado L."/>
            <person name="Berlin A."/>
            <person name="Chapman S.B."/>
            <person name="Chen Z."/>
            <person name="Freedman E."/>
            <person name="Gellesch M."/>
            <person name="Goldberg J."/>
            <person name="Griggs A."/>
            <person name="Gujja S."/>
            <person name="Heilman E."/>
            <person name="Heiman D."/>
            <person name="Howarth C."/>
            <person name="Mehta T."/>
            <person name="Neiman D."/>
            <person name="Pearson M."/>
            <person name="Roberts A."/>
            <person name="Saif S."/>
            <person name="Shea T."/>
            <person name="Shenoy N."/>
            <person name="Sisk P."/>
            <person name="Stolte C."/>
            <person name="Sykes S."/>
            <person name="White J."/>
            <person name="Yandava C."/>
            <person name="Burger G."/>
            <person name="Gray M.W."/>
            <person name="Holland P.W.H."/>
            <person name="King N."/>
            <person name="Lang F.B.F."/>
            <person name="Roger A.J."/>
            <person name="Ruiz-Trillo I."/>
            <person name="Haas B."/>
            <person name="Nusbaum C."/>
            <person name="Birren B."/>
        </authorList>
    </citation>
    <scope>NUCLEOTIDE SEQUENCE [LARGE SCALE GENOMIC DNA]</scope>
    <source>
        <strain evidence="2 3">JP610</strain>
    </source>
</reference>
<organism evidence="2 3">
    <name type="scientific">Sphaeroforma arctica JP610</name>
    <dbReference type="NCBI Taxonomy" id="667725"/>
    <lineage>
        <taxon>Eukaryota</taxon>
        <taxon>Ichthyosporea</taxon>
        <taxon>Ichthyophonida</taxon>
        <taxon>Sphaeroforma</taxon>
    </lineage>
</organism>
<feature type="non-terminal residue" evidence="2">
    <location>
        <position position="1"/>
    </location>
</feature>
<name>A0A0L0FM14_9EUKA</name>
<dbReference type="RefSeq" id="XP_014151726.1">
    <property type="nucleotide sequence ID" value="XM_014296251.1"/>
</dbReference>
<evidence type="ECO:0000313" key="3">
    <source>
        <dbReference type="Proteomes" id="UP000054560"/>
    </source>
</evidence>
<dbReference type="EMBL" id="KQ242622">
    <property type="protein sequence ID" value="KNC77824.1"/>
    <property type="molecule type" value="Genomic_DNA"/>
</dbReference>
<evidence type="ECO:0000256" key="1">
    <source>
        <dbReference type="SAM" id="MobiDB-lite"/>
    </source>
</evidence>
<proteinExistence type="predicted"/>
<dbReference type="Proteomes" id="UP000054560">
    <property type="component" value="Unassembled WGS sequence"/>
</dbReference>
<sequence>AQKVLYSLSKRRYSKDIGSIETPTTSMLDMTDMPLPPPPVEEEADFDDLEARLNSLRS</sequence>
<keyword evidence="3" id="KW-1185">Reference proteome</keyword>